<dbReference type="EMBL" id="QTSX02007275">
    <property type="protein sequence ID" value="KAJ9049105.1"/>
    <property type="molecule type" value="Genomic_DNA"/>
</dbReference>
<evidence type="ECO:0000313" key="2">
    <source>
        <dbReference type="Proteomes" id="UP001165960"/>
    </source>
</evidence>
<comment type="caution">
    <text evidence="1">The sequence shown here is derived from an EMBL/GenBank/DDBJ whole genome shotgun (WGS) entry which is preliminary data.</text>
</comment>
<keyword evidence="2" id="KW-1185">Reference proteome</keyword>
<reference evidence="1" key="1">
    <citation type="submission" date="2022-04" db="EMBL/GenBank/DDBJ databases">
        <title>Genome of the entomopathogenic fungus Entomophthora muscae.</title>
        <authorList>
            <person name="Elya C."/>
            <person name="Lovett B.R."/>
            <person name="Lee E."/>
            <person name="Macias A.M."/>
            <person name="Hajek A.E."/>
            <person name="De Bivort B.L."/>
            <person name="Kasson M.T."/>
            <person name="De Fine Licht H.H."/>
            <person name="Stajich J.E."/>
        </authorList>
    </citation>
    <scope>NUCLEOTIDE SEQUENCE</scope>
    <source>
        <strain evidence="1">Berkeley</strain>
    </source>
</reference>
<dbReference type="Proteomes" id="UP001165960">
    <property type="component" value="Unassembled WGS sequence"/>
</dbReference>
<evidence type="ECO:0000313" key="1">
    <source>
        <dbReference type="EMBL" id="KAJ9049105.1"/>
    </source>
</evidence>
<protein>
    <submittedName>
        <fullName evidence="1">Uncharacterized protein</fullName>
    </submittedName>
</protein>
<proteinExistence type="predicted"/>
<accession>A0ACC2RGN9</accession>
<gene>
    <name evidence="1" type="ORF">DSO57_1028065</name>
</gene>
<sequence length="375" mass="40972">MSERDVYSTQVGPQRGLPLEATTTRVAGSSSVSNPETKTLPPQIRFVPHVINYARSLHFDALDREVPAGLILKVGRYTDKVAPTLDRIAFKSKVVSRSHAEIWSEGGQFFLRDTKSSSGTFLNQQRLSPPNQESAPHLLKDGDILQLGVDYQGGTQDVFRCVKIRLEINRSWQKDQQNPFRQKALQTLEALKKSLRSGTGKLTGSDDLEECCICLCSIAAFQALFVAPCSHTFHYKCIRRLLLEGPSFVCPLCRTYADLESDVCVEDEVTSGIESMSISNPPEQAAPEESNSATHAEPSTLSAPPSVAVPSPNPENGELFPSEHQECRTPANPTPHLLFAGTTRSVAPTRSLSATLPSESESGNIRSPALGEVRN</sequence>
<name>A0ACC2RGN9_9FUNG</name>
<organism evidence="1 2">
    <name type="scientific">Entomophthora muscae</name>
    <dbReference type="NCBI Taxonomy" id="34485"/>
    <lineage>
        <taxon>Eukaryota</taxon>
        <taxon>Fungi</taxon>
        <taxon>Fungi incertae sedis</taxon>
        <taxon>Zoopagomycota</taxon>
        <taxon>Entomophthoromycotina</taxon>
        <taxon>Entomophthoromycetes</taxon>
        <taxon>Entomophthorales</taxon>
        <taxon>Entomophthoraceae</taxon>
        <taxon>Entomophthora</taxon>
    </lineage>
</organism>